<proteinExistence type="predicted"/>
<accession>A0A4Q7N649</accession>
<dbReference type="AlphaFoldDB" id="A0A4Q7N649"/>
<dbReference type="SMART" id="SM00448">
    <property type="entry name" value="REC"/>
    <property type="match status" value="1"/>
</dbReference>
<dbReference type="Pfam" id="PF00072">
    <property type="entry name" value="Response_reg"/>
    <property type="match status" value="1"/>
</dbReference>
<dbReference type="Gene3D" id="3.40.50.2300">
    <property type="match status" value="1"/>
</dbReference>
<dbReference type="PROSITE" id="PS50110">
    <property type="entry name" value="RESPONSE_REGULATORY"/>
    <property type="match status" value="1"/>
</dbReference>
<dbReference type="Pfam" id="PF04397">
    <property type="entry name" value="LytTR"/>
    <property type="match status" value="1"/>
</dbReference>
<dbReference type="EMBL" id="SGXA01000001">
    <property type="protein sequence ID" value="RZS76554.1"/>
    <property type="molecule type" value="Genomic_DNA"/>
</dbReference>
<dbReference type="PANTHER" id="PTHR37299:SF1">
    <property type="entry name" value="STAGE 0 SPORULATION PROTEIN A HOMOLOG"/>
    <property type="match status" value="1"/>
</dbReference>
<evidence type="ECO:0000256" key="1">
    <source>
        <dbReference type="PROSITE-ProRule" id="PRU00169"/>
    </source>
</evidence>
<dbReference type="InterPro" id="IPR046947">
    <property type="entry name" value="LytR-like"/>
</dbReference>
<dbReference type="Gene3D" id="2.40.50.1020">
    <property type="entry name" value="LytTr DNA-binding domain"/>
    <property type="match status" value="1"/>
</dbReference>
<dbReference type="GO" id="GO:0000156">
    <property type="term" value="F:phosphorelay response regulator activity"/>
    <property type="evidence" value="ECO:0007669"/>
    <property type="project" value="InterPro"/>
</dbReference>
<name>A0A4Q7N649_9BACT</name>
<dbReference type="InterPro" id="IPR001789">
    <property type="entry name" value="Sig_transdc_resp-reg_receiver"/>
</dbReference>
<evidence type="ECO:0000259" key="2">
    <source>
        <dbReference type="PROSITE" id="PS50110"/>
    </source>
</evidence>
<dbReference type="SUPFAM" id="SSF52172">
    <property type="entry name" value="CheY-like"/>
    <property type="match status" value="1"/>
</dbReference>
<sequence length="255" mass="29316">MKILIVEDEPHAARQLQQIILECRPQAVIAAVAETVEQAVRLLRAPEGFDLIFLDIHLADGHSFEIFNVVDVQTPVIFTTAYDQYAIKAFEVNSVDYLLKPVNLEIVEKALMKFEKRWQEAKSTAAVIDIRKLRELLFSGARYRENFLIPFQDKLLPVAVKDIAWFDVRNGRIAGTQFNNTSLVLEERSIDELMEQLDPWLFYRANRQYLINRYAIKTVTHHFNGKLLASLQPAPTEPVIISREKASGFKIWMGS</sequence>
<keyword evidence="4" id="KW-1185">Reference proteome</keyword>
<comment type="caution">
    <text evidence="3">The sequence shown here is derived from an EMBL/GenBank/DDBJ whole genome shotgun (WGS) entry which is preliminary data.</text>
</comment>
<feature type="domain" description="Response regulatory" evidence="2">
    <location>
        <begin position="2"/>
        <end position="115"/>
    </location>
</feature>
<keyword evidence="1" id="KW-0597">Phosphoprotein</keyword>
<dbReference type="InterPro" id="IPR011006">
    <property type="entry name" value="CheY-like_superfamily"/>
</dbReference>
<reference evidence="3 4" key="1">
    <citation type="submission" date="2019-02" db="EMBL/GenBank/DDBJ databases">
        <title>Genomic Encyclopedia of Type Strains, Phase IV (KMG-IV): sequencing the most valuable type-strain genomes for metagenomic binning, comparative biology and taxonomic classification.</title>
        <authorList>
            <person name="Goeker M."/>
        </authorList>
    </citation>
    <scope>NUCLEOTIDE SEQUENCE [LARGE SCALE GENOMIC DNA]</scope>
    <source>
        <strain evidence="3 4">DSM 18116</strain>
    </source>
</reference>
<feature type="modified residue" description="4-aspartylphosphate" evidence="1">
    <location>
        <position position="55"/>
    </location>
</feature>
<dbReference type="SMART" id="SM00850">
    <property type="entry name" value="LytTR"/>
    <property type="match status" value="1"/>
</dbReference>
<protein>
    <submittedName>
        <fullName evidence="3">LytTR family two component transcriptional regulator</fullName>
    </submittedName>
</protein>
<gene>
    <name evidence="3" type="ORF">EV199_2440</name>
</gene>
<dbReference type="OrthoDB" id="2168082at2"/>
<dbReference type="PANTHER" id="PTHR37299">
    <property type="entry name" value="TRANSCRIPTIONAL REGULATOR-RELATED"/>
    <property type="match status" value="1"/>
</dbReference>
<evidence type="ECO:0000313" key="3">
    <source>
        <dbReference type="EMBL" id="RZS76554.1"/>
    </source>
</evidence>
<dbReference type="RefSeq" id="WP_130540849.1">
    <property type="nucleotide sequence ID" value="NZ_CP042431.1"/>
</dbReference>
<dbReference type="Proteomes" id="UP000293874">
    <property type="component" value="Unassembled WGS sequence"/>
</dbReference>
<organism evidence="3 4">
    <name type="scientific">Pseudobacter ginsenosidimutans</name>
    <dbReference type="NCBI Taxonomy" id="661488"/>
    <lineage>
        <taxon>Bacteria</taxon>
        <taxon>Pseudomonadati</taxon>
        <taxon>Bacteroidota</taxon>
        <taxon>Chitinophagia</taxon>
        <taxon>Chitinophagales</taxon>
        <taxon>Chitinophagaceae</taxon>
        <taxon>Pseudobacter</taxon>
    </lineage>
</organism>
<dbReference type="InterPro" id="IPR007492">
    <property type="entry name" value="LytTR_DNA-bd_dom"/>
</dbReference>
<dbReference type="GO" id="GO:0003677">
    <property type="term" value="F:DNA binding"/>
    <property type="evidence" value="ECO:0007669"/>
    <property type="project" value="InterPro"/>
</dbReference>
<evidence type="ECO:0000313" key="4">
    <source>
        <dbReference type="Proteomes" id="UP000293874"/>
    </source>
</evidence>